<dbReference type="EMBL" id="PDSH01000003">
    <property type="protein sequence ID" value="PIE25522.1"/>
    <property type="molecule type" value="Genomic_DNA"/>
</dbReference>
<feature type="coiled-coil region" evidence="1">
    <location>
        <begin position="91"/>
        <end position="125"/>
    </location>
</feature>
<feature type="signal peptide" evidence="3">
    <location>
        <begin position="1"/>
        <end position="21"/>
    </location>
</feature>
<evidence type="ECO:0000256" key="1">
    <source>
        <dbReference type="SAM" id="Coils"/>
    </source>
</evidence>
<dbReference type="Proteomes" id="UP000243469">
    <property type="component" value="Unassembled WGS sequence"/>
</dbReference>
<dbReference type="AlphaFoldDB" id="A0A2G6JSD9"/>
<reference evidence="4 5" key="1">
    <citation type="submission" date="2017-10" db="EMBL/GenBank/DDBJ databases">
        <title>Novel microbial diversity and functional potential in the marine mammal oral microbiome.</title>
        <authorList>
            <person name="Dudek N.K."/>
            <person name="Sun C.L."/>
            <person name="Burstein D."/>
            <person name="Kantor R.S."/>
            <person name="Aliaga Goltsman D.S."/>
            <person name="Bik E.M."/>
            <person name="Thomas B.C."/>
            <person name="Banfield J.F."/>
            <person name="Relman D.A."/>
        </authorList>
    </citation>
    <scope>NUCLEOTIDE SEQUENCE [LARGE SCALE GENOMIC DNA]</scope>
    <source>
        <strain evidence="4">DOLJORAL78_47_21</strain>
    </source>
</reference>
<dbReference type="PROSITE" id="PS51257">
    <property type="entry name" value="PROKAR_LIPOPROTEIN"/>
    <property type="match status" value="1"/>
</dbReference>
<keyword evidence="3" id="KW-0732">Signal</keyword>
<feature type="region of interest" description="Disordered" evidence="2">
    <location>
        <begin position="25"/>
        <end position="66"/>
    </location>
</feature>
<feature type="chain" id="PRO_5013774886" evidence="3">
    <location>
        <begin position="22"/>
        <end position="244"/>
    </location>
</feature>
<sequence length="244" mass="26743">MYFLRLILVSIVLLLTACTQAGVKSEANPGPDNVPPGEKPMAVSPQRTLPPGSHAKPSPAPGDLKPASQLDIIANRLTAVQDHLLQVKTQASTLQQQNQALAVQLQALKTNIDALQMVADQQQTDAEQVASPEAFNGVLDQITMMANELSSQVQDGAFRVASAYTAGGEWVLIRYHRYTGETWLADKGQWNLLEESTSTGTAEYEVVVLRADKDIKGYVATRINRVSGDTWWLKQNTWQPYLSN</sequence>
<accession>A0A2G6JSD9</accession>
<evidence type="ECO:0000256" key="3">
    <source>
        <dbReference type="SAM" id="SignalP"/>
    </source>
</evidence>
<evidence type="ECO:0000313" key="5">
    <source>
        <dbReference type="Proteomes" id="UP000243469"/>
    </source>
</evidence>
<comment type="caution">
    <text evidence="4">The sequence shown here is derived from an EMBL/GenBank/DDBJ whole genome shotgun (WGS) entry which is preliminary data.</text>
</comment>
<keyword evidence="1" id="KW-0175">Coiled coil</keyword>
<name>A0A2G6JSD9_NEPCE</name>
<organism evidence="4 5">
    <name type="scientific">Neptuniibacter caesariensis</name>
    <dbReference type="NCBI Taxonomy" id="207954"/>
    <lineage>
        <taxon>Bacteria</taxon>
        <taxon>Pseudomonadati</taxon>
        <taxon>Pseudomonadota</taxon>
        <taxon>Gammaproteobacteria</taxon>
        <taxon>Oceanospirillales</taxon>
        <taxon>Oceanospirillaceae</taxon>
        <taxon>Neptuniibacter</taxon>
    </lineage>
</organism>
<evidence type="ECO:0000313" key="4">
    <source>
        <dbReference type="EMBL" id="PIE25522.1"/>
    </source>
</evidence>
<gene>
    <name evidence="4" type="ORF">CSA60_00085</name>
</gene>
<proteinExistence type="predicted"/>
<protein>
    <submittedName>
        <fullName evidence="4">Uncharacterized protein</fullName>
    </submittedName>
</protein>
<evidence type="ECO:0000256" key="2">
    <source>
        <dbReference type="SAM" id="MobiDB-lite"/>
    </source>
</evidence>